<organism evidence="1 3">
    <name type="scientific">Schizosaccharomyces japonicus (strain yFS275 / FY16936)</name>
    <name type="common">Fission yeast</name>
    <dbReference type="NCBI Taxonomy" id="402676"/>
    <lineage>
        <taxon>Eukaryota</taxon>
        <taxon>Fungi</taxon>
        <taxon>Dikarya</taxon>
        <taxon>Ascomycota</taxon>
        <taxon>Taphrinomycotina</taxon>
        <taxon>Schizosaccharomycetes</taxon>
        <taxon>Schizosaccharomycetales</taxon>
        <taxon>Schizosaccharomycetaceae</taxon>
        <taxon>Schizosaccharomyces</taxon>
    </lineage>
</organism>
<dbReference type="RefSeq" id="XP_002175316.2">
    <property type="nucleotide sequence ID" value="XM_002175280.2"/>
</dbReference>
<dbReference type="HOGENOM" id="CLU_149529_0_0_1"/>
<dbReference type="AlphaFoldDB" id="B6K669"/>
<proteinExistence type="predicted"/>
<dbReference type="EMBL" id="KE651167">
    <property type="protein sequence ID" value="EEB09023.2"/>
    <property type="molecule type" value="Genomic_DNA"/>
</dbReference>
<gene>
    <name evidence="2" type="primary">pac4</name>
    <name evidence="1" type="ORF">SJAG_04197</name>
</gene>
<dbReference type="OMA" id="YVWASNS"/>
<evidence type="ECO:0000313" key="1">
    <source>
        <dbReference type="EMBL" id="EEB09023.2"/>
    </source>
</evidence>
<dbReference type="VEuPathDB" id="FungiDB:SJAG_04197"/>
<evidence type="ECO:0000313" key="2">
    <source>
        <dbReference type="JaponicusDB" id="SJAG_04197"/>
    </source>
</evidence>
<dbReference type="JaponicusDB" id="SJAG_04197">
    <property type="gene designation" value="pac4"/>
</dbReference>
<name>B6K669_SCHJY</name>
<reference evidence="1 3" key="1">
    <citation type="journal article" date="2011" name="Science">
        <title>Comparative functional genomics of the fission yeasts.</title>
        <authorList>
            <person name="Rhind N."/>
            <person name="Chen Z."/>
            <person name="Yassour M."/>
            <person name="Thompson D.A."/>
            <person name="Haas B.J."/>
            <person name="Habib N."/>
            <person name="Wapinski I."/>
            <person name="Roy S."/>
            <person name="Lin M.F."/>
            <person name="Heiman D.I."/>
            <person name="Young S.K."/>
            <person name="Furuya K."/>
            <person name="Guo Y."/>
            <person name="Pidoux A."/>
            <person name="Chen H.M."/>
            <person name="Robbertse B."/>
            <person name="Goldberg J.M."/>
            <person name="Aoki K."/>
            <person name="Bayne E.H."/>
            <person name="Berlin A.M."/>
            <person name="Desjardins C.A."/>
            <person name="Dobbs E."/>
            <person name="Dukaj L."/>
            <person name="Fan L."/>
            <person name="FitzGerald M.G."/>
            <person name="French C."/>
            <person name="Gujja S."/>
            <person name="Hansen K."/>
            <person name="Keifenheim D."/>
            <person name="Levin J.Z."/>
            <person name="Mosher R.A."/>
            <person name="Mueller C.A."/>
            <person name="Pfiffner J."/>
            <person name="Priest M."/>
            <person name="Russ C."/>
            <person name="Smialowska A."/>
            <person name="Swoboda P."/>
            <person name="Sykes S.M."/>
            <person name="Vaughn M."/>
            <person name="Vengrova S."/>
            <person name="Yoder R."/>
            <person name="Zeng Q."/>
            <person name="Allshire R."/>
            <person name="Baulcombe D."/>
            <person name="Birren B.W."/>
            <person name="Brown W."/>
            <person name="Ekwall K."/>
            <person name="Kellis M."/>
            <person name="Leatherwood J."/>
            <person name="Levin H."/>
            <person name="Margalit H."/>
            <person name="Martienssen R."/>
            <person name="Nieduszynski C.A."/>
            <person name="Spatafora J.W."/>
            <person name="Friedman N."/>
            <person name="Dalgaard J.Z."/>
            <person name="Baumann P."/>
            <person name="Niki H."/>
            <person name="Regev A."/>
            <person name="Nusbaum C."/>
        </authorList>
    </citation>
    <scope>NUCLEOTIDE SEQUENCE [LARGE SCALE GENOMIC DNA]</scope>
    <source>
        <strain evidence="3">yFS275 / FY16936</strain>
    </source>
</reference>
<protein>
    <submittedName>
        <fullName evidence="1">Uncharacterized protein</fullName>
    </submittedName>
</protein>
<dbReference type="Pfam" id="PF16093">
    <property type="entry name" value="PAC4"/>
    <property type="match status" value="1"/>
</dbReference>
<sequence length="145" mass="16009">MVSEMSLEESEHKVVQIVHNPQLPGQHKIWIQVVFLYPSDAVFIWASNKASAPFGSMSLAMPSLNPARRGEIVSSTLTGIGSVDESSNRLSRILSARFRRQVFATTELSGAFPNDPEEVTDFDATLSTISSIIEQEIKLQRSDSD</sequence>
<accession>B6K669</accession>
<dbReference type="InterPro" id="IPR032157">
    <property type="entry name" value="PAC4"/>
</dbReference>
<evidence type="ECO:0000313" key="3">
    <source>
        <dbReference type="Proteomes" id="UP000001744"/>
    </source>
</evidence>
<dbReference type="GeneID" id="7050592"/>
<dbReference type="GO" id="GO:0043248">
    <property type="term" value="P:proteasome assembly"/>
    <property type="evidence" value="ECO:0007669"/>
    <property type="project" value="EnsemblFungi"/>
</dbReference>
<dbReference type="OrthoDB" id="5297605at2759"/>
<dbReference type="Proteomes" id="UP000001744">
    <property type="component" value="Unassembled WGS sequence"/>
</dbReference>
<keyword evidence="3" id="KW-1185">Reference proteome</keyword>